<dbReference type="EMBL" id="FXTO01000023">
    <property type="protein sequence ID" value="SMO90732.1"/>
    <property type="molecule type" value="Genomic_DNA"/>
</dbReference>
<dbReference type="Pfam" id="PF05378">
    <property type="entry name" value="Hydant_A_N"/>
    <property type="match status" value="1"/>
</dbReference>
<feature type="domain" description="Hydantoinase/oxoprolinase N-terminal" evidence="2">
    <location>
        <begin position="3"/>
        <end position="157"/>
    </location>
</feature>
<keyword evidence="4" id="KW-1185">Reference proteome</keyword>
<dbReference type="GO" id="GO:0017168">
    <property type="term" value="F:5-oxoprolinase (ATP-hydrolyzing) activity"/>
    <property type="evidence" value="ECO:0007669"/>
    <property type="project" value="TreeGrafter"/>
</dbReference>
<dbReference type="GO" id="GO:0005829">
    <property type="term" value="C:cytosol"/>
    <property type="evidence" value="ECO:0007669"/>
    <property type="project" value="TreeGrafter"/>
</dbReference>
<dbReference type="PANTHER" id="PTHR11365:SF23">
    <property type="entry name" value="HYPOTHETICAL 5-OXOPROLINASE (EUROFUNG)-RELATED"/>
    <property type="match status" value="1"/>
</dbReference>
<proteinExistence type="predicted"/>
<gene>
    <name evidence="3" type="ORF">SAMN06265173_12332</name>
</gene>
<evidence type="ECO:0000313" key="3">
    <source>
        <dbReference type="EMBL" id="SMO90732.1"/>
    </source>
</evidence>
<dbReference type="PANTHER" id="PTHR11365">
    <property type="entry name" value="5-OXOPROLINASE RELATED"/>
    <property type="match status" value="1"/>
</dbReference>
<feature type="domain" description="Hydantoinase A/oxoprolinase" evidence="1">
    <location>
        <begin position="201"/>
        <end position="476"/>
    </location>
</feature>
<name>A0A521F3H2_9RHOB</name>
<dbReference type="AlphaFoldDB" id="A0A521F3H2"/>
<organism evidence="3 4">
    <name type="scientific">Thalassovita litoralis</name>
    <dbReference type="NCBI Taxonomy" id="1010611"/>
    <lineage>
        <taxon>Bacteria</taxon>
        <taxon>Pseudomonadati</taxon>
        <taxon>Pseudomonadota</taxon>
        <taxon>Alphaproteobacteria</taxon>
        <taxon>Rhodobacterales</taxon>
        <taxon>Roseobacteraceae</taxon>
        <taxon>Thalassovita</taxon>
    </lineage>
</organism>
<sequence length="640" mass="68039">MYINVDNGGTFTDFWAFDAERKFRVKTRTTPHDLSECLFEGLRLLSEDIYRKPDIGRLLADTKYIRYSTTQGTNALVQRKGPRIGLILASKATATEMREGDSETAEMFETLIGDRIEVMDPVVLEEAAQDDDLIGAQVMEVVNRLTARGANRIVVSFGSGRAEKALQRLAARRFPQHLLGTVPILKTSDVTADPDRARATWTAVLNAFLHPAMERFLFNTDNRLKAMNFSAPLLVFRNDGLAGRVAKTPAIKTYGSGPEGGVCGAVALAGAHGYDHLVTVDVGGTTTDFGVVDKGQAVRHAFGKLETVGVSIPMSDLRSIGVGGGSVIRADSGEIKVGPQSVGAAPGPACFGFGGTQATITDVKLLKGVIDPDHYFGGRMQLDRKRAEAAILRDIAEPLGLDLAAAVDAAEDAWVKAVAQHLSRYMTPETVLGAFGGAGPFSICAVAEAVGAKRIIVPSMAAVFSASGIGESDIGHRYDDLLTGPDSPEAAQARIAALLARARQDMFAEGFALDDCTLAWTLTTGDAPAQKIAGDDVATTLTKLAPGSSVLELVASYSLGHNHRTNGTTASEPIKPRGKRTVRFSGGKDDTVPLYLVDDLRAGMTASGPAIIEDAYFTLPVLPGWTFAVTPAGDIELTYR</sequence>
<dbReference type="InterPro" id="IPR008040">
    <property type="entry name" value="Hydant_A_N"/>
</dbReference>
<dbReference type="Pfam" id="PF01968">
    <property type="entry name" value="Hydantoinase_A"/>
    <property type="match status" value="1"/>
</dbReference>
<dbReference type="Proteomes" id="UP000316030">
    <property type="component" value="Unassembled WGS sequence"/>
</dbReference>
<reference evidence="3 4" key="1">
    <citation type="submission" date="2017-05" db="EMBL/GenBank/DDBJ databases">
        <authorList>
            <person name="Varghese N."/>
            <person name="Submissions S."/>
        </authorList>
    </citation>
    <scope>NUCLEOTIDE SEQUENCE [LARGE SCALE GENOMIC DNA]</scope>
    <source>
        <strain evidence="3 4">DSM 29506</strain>
    </source>
</reference>
<dbReference type="RefSeq" id="WP_142494259.1">
    <property type="nucleotide sequence ID" value="NZ_FXTO01000023.1"/>
</dbReference>
<evidence type="ECO:0000259" key="1">
    <source>
        <dbReference type="Pfam" id="PF01968"/>
    </source>
</evidence>
<evidence type="ECO:0000259" key="2">
    <source>
        <dbReference type="Pfam" id="PF05378"/>
    </source>
</evidence>
<dbReference type="GO" id="GO:0006749">
    <property type="term" value="P:glutathione metabolic process"/>
    <property type="evidence" value="ECO:0007669"/>
    <property type="project" value="TreeGrafter"/>
</dbReference>
<accession>A0A521F3H2</accession>
<dbReference type="InterPro" id="IPR045079">
    <property type="entry name" value="Oxoprolinase-like"/>
</dbReference>
<dbReference type="OrthoDB" id="9759608at2"/>
<protein>
    <submittedName>
        <fullName evidence="3">N-methylhydantoinase A/oxoprolinase/acetone carboxylase, beta subunit</fullName>
    </submittedName>
</protein>
<dbReference type="InterPro" id="IPR002821">
    <property type="entry name" value="Hydantoinase_A"/>
</dbReference>
<evidence type="ECO:0000313" key="4">
    <source>
        <dbReference type="Proteomes" id="UP000316030"/>
    </source>
</evidence>